<reference evidence="2" key="1">
    <citation type="submission" date="2022-01" db="EMBL/GenBank/DDBJ databases">
        <authorList>
            <person name="Jo J.-H."/>
            <person name="Im W.-T."/>
        </authorList>
    </citation>
    <scope>NUCLEOTIDE SEQUENCE</scope>
    <source>
        <strain evidence="2">G124</strain>
    </source>
</reference>
<organism evidence="2 3">
    <name type="scientific">Sphingomonas cremea</name>
    <dbReference type="NCBI Taxonomy" id="2904799"/>
    <lineage>
        <taxon>Bacteria</taxon>
        <taxon>Pseudomonadati</taxon>
        <taxon>Pseudomonadota</taxon>
        <taxon>Alphaproteobacteria</taxon>
        <taxon>Sphingomonadales</taxon>
        <taxon>Sphingomonadaceae</taxon>
        <taxon>Sphingomonas</taxon>
    </lineage>
</organism>
<gene>
    <name evidence="2" type="ORF">LVY65_02685</name>
</gene>
<proteinExistence type="predicted"/>
<evidence type="ECO:0000313" key="3">
    <source>
        <dbReference type="Proteomes" id="UP001139410"/>
    </source>
</evidence>
<dbReference type="EMBL" id="JAKFGM010000001">
    <property type="protein sequence ID" value="MCF2513976.1"/>
    <property type="molecule type" value="Genomic_DNA"/>
</dbReference>
<evidence type="ECO:0000313" key="2">
    <source>
        <dbReference type="EMBL" id="MCF2513976.1"/>
    </source>
</evidence>
<dbReference type="Proteomes" id="UP001139410">
    <property type="component" value="Unassembled WGS sequence"/>
</dbReference>
<protein>
    <submittedName>
        <fullName evidence="2">Uncharacterized protein</fullName>
    </submittedName>
</protein>
<dbReference type="AlphaFoldDB" id="A0A9X1QID3"/>
<dbReference type="RefSeq" id="WP_235066463.1">
    <property type="nucleotide sequence ID" value="NZ_JAKFGM010000001.1"/>
</dbReference>
<evidence type="ECO:0000256" key="1">
    <source>
        <dbReference type="SAM" id="MobiDB-lite"/>
    </source>
</evidence>
<keyword evidence="3" id="KW-1185">Reference proteome</keyword>
<feature type="region of interest" description="Disordered" evidence="1">
    <location>
        <begin position="1"/>
        <end position="23"/>
    </location>
</feature>
<comment type="caution">
    <text evidence="2">The sequence shown here is derived from an EMBL/GenBank/DDBJ whole genome shotgun (WGS) entry which is preliminary data.</text>
</comment>
<sequence length="109" mass="12043">MSSKSQSLLPKRPPPVTDRLAIDGWLDDGGSLAPAREWRSVRRPRSLKLPADTVTGCMDRAAADLLAAAAMTTKNGRLRMEASSASWAERANLIQQMDDSFEARRKLIY</sequence>
<accession>A0A9X1QID3</accession>
<name>A0A9X1QID3_9SPHN</name>